<sequence length="113" mass="12108">MFKKEGMALLVFMITGCTTTHKISVPKGIDEYAASAKSAVESAFSEPDKFKGKTCSLYVHQPSGGKVTGVEVEKGDVALCKASLVAINTAVKSGHFPDKPESLPERIVFDFKP</sequence>
<reference evidence="2" key="1">
    <citation type="submission" date="2016-08" db="EMBL/GenBank/DDBJ databases">
        <authorList>
            <person name="Varghese N."/>
            <person name="Submissions Spin"/>
        </authorList>
    </citation>
    <scope>NUCLEOTIDE SEQUENCE [LARGE SCALE GENOMIC DNA]</scope>
    <source>
        <strain evidence="2">REICA_082</strain>
    </source>
</reference>
<name>A0A1C4DDH9_9ENTR</name>
<dbReference type="RefSeq" id="WP_061494953.1">
    <property type="nucleotide sequence ID" value="NZ_CP115659.1"/>
</dbReference>
<evidence type="ECO:0000313" key="2">
    <source>
        <dbReference type="Proteomes" id="UP000198975"/>
    </source>
</evidence>
<dbReference type="GO" id="GO:0019534">
    <property type="term" value="F:toxin transmembrane transporter activity"/>
    <property type="evidence" value="ECO:0007669"/>
    <property type="project" value="InterPro"/>
</dbReference>
<proteinExistence type="predicted"/>
<protein>
    <submittedName>
        <fullName evidence="1">TolA C-terminal</fullName>
    </submittedName>
</protein>
<dbReference type="Pfam" id="PF06519">
    <property type="entry name" value="TolA"/>
    <property type="match status" value="1"/>
</dbReference>
<dbReference type="AlphaFoldDB" id="A0A1C4DDH9"/>
<dbReference type="SUPFAM" id="SSF74653">
    <property type="entry name" value="TolA/TonB C-terminal domain"/>
    <property type="match status" value="1"/>
</dbReference>
<evidence type="ECO:0000313" key="1">
    <source>
        <dbReference type="EMBL" id="SCC29435.1"/>
    </source>
</evidence>
<accession>A0A1C4DDH9</accession>
<organism evidence="1 2">
    <name type="scientific">Kosakonia oryzendophytica</name>
    <dbReference type="NCBI Taxonomy" id="1005665"/>
    <lineage>
        <taxon>Bacteria</taxon>
        <taxon>Pseudomonadati</taxon>
        <taxon>Pseudomonadota</taxon>
        <taxon>Gammaproteobacteria</taxon>
        <taxon>Enterobacterales</taxon>
        <taxon>Enterobacteriaceae</taxon>
        <taxon>Kosakonia</taxon>
    </lineage>
</organism>
<gene>
    <name evidence="1" type="ORF">GA0061071_111140</name>
</gene>
<dbReference type="GO" id="GO:0016020">
    <property type="term" value="C:membrane"/>
    <property type="evidence" value="ECO:0007669"/>
    <property type="project" value="InterPro"/>
</dbReference>
<dbReference type="Proteomes" id="UP000198975">
    <property type="component" value="Unassembled WGS sequence"/>
</dbReference>
<dbReference type="PROSITE" id="PS51257">
    <property type="entry name" value="PROKAR_LIPOPROTEIN"/>
    <property type="match status" value="1"/>
</dbReference>
<keyword evidence="2" id="KW-1185">Reference proteome</keyword>
<dbReference type="Gene3D" id="3.30.1150.10">
    <property type="match status" value="1"/>
</dbReference>
<dbReference type="GO" id="GO:0043213">
    <property type="term" value="P:bacteriocin transport"/>
    <property type="evidence" value="ECO:0007669"/>
    <property type="project" value="InterPro"/>
</dbReference>
<dbReference type="EMBL" id="FMAY01000011">
    <property type="protein sequence ID" value="SCC29435.1"/>
    <property type="molecule type" value="Genomic_DNA"/>
</dbReference>
<dbReference type="InterPro" id="IPR014161">
    <property type="entry name" value="Tol-Pal_TolA"/>
</dbReference>